<dbReference type="EMBL" id="CDMZ01002061">
    <property type="protein sequence ID" value="CEM40548.1"/>
    <property type="molecule type" value="Genomic_DNA"/>
</dbReference>
<sequence>MTHPQPGECNLPCGGQRDLERSEGTPLFVSVFSGEVEVYRDFLLPCLEGRRSLIFRSICKTFAESETETETSSVLTFESPSLFEWADLLRMRRERERPQSLPTFCATLLSSSSARRAKHGIPPSSVASSPSFLQTGDSQKSPHPNRTQPRQQ</sequence>
<evidence type="ECO:0000256" key="1">
    <source>
        <dbReference type="SAM" id="MobiDB-lite"/>
    </source>
</evidence>
<feature type="region of interest" description="Disordered" evidence="1">
    <location>
        <begin position="112"/>
        <end position="152"/>
    </location>
</feature>
<evidence type="ECO:0000313" key="2">
    <source>
        <dbReference type="EMBL" id="CEM40548.1"/>
    </source>
</evidence>
<gene>
    <name evidence="2" type="ORF">Cvel_5970</name>
</gene>
<protein>
    <submittedName>
        <fullName evidence="2">Uncharacterized protein</fullName>
    </submittedName>
</protein>
<accession>A0A0G4H9T5</accession>
<dbReference type="VEuPathDB" id="CryptoDB:Cvel_5970"/>
<organism evidence="2">
    <name type="scientific">Chromera velia CCMP2878</name>
    <dbReference type="NCBI Taxonomy" id="1169474"/>
    <lineage>
        <taxon>Eukaryota</taxon>
        <taxon>Sar</taxon>
        <taxon>Alveolata</taxon>
        <taxon>Colpodellida</taxon>
        <taxon>Chromeraceae</taxon>
        <taxon>Chromera</taxon>
    </lineage>
</organism>
<name>A0A0G4H9T5_9ALVE</name>
<reference evidence="2" key="1">
    <citation type="submission" date="2014-11" db="EMBL/GenBank/DDBJ databases">
        <authorList>
            <person name="Otto D Thomas"/>
            <person name="Naeem Raeece"/>
        </authorList>
    </citation>
    <scope>NUCLEOTIDE SEQUENCE</scope>
</reference>
<feature type="compositionally biased region" description="Polar residues" evidence="1">
    <location>
        <begin position="125"/>
        <end position="152"/>
    </location>
</feature>
<proteinExistence type="predicted"/>
<dbReference type="AlphaFoldDB" id="A0A0G4H9T5"/>